<keyword evidence="2" id="KW-0472">Membrane</keyword>
<evidence type="ECO:0000313" key="4">
    <source>
        <dbReference type="Proteomes" id="UP000295554"/>
    </source>
</evidence>
<evidence type="ECO:0000256" key="1">
    <source>
        <dbReference type="SAM" id="MobiDB-lite"/>
    </source>
</evidence>
<dbReference type="Proteomes" id="UP000295554">
    <property type="component" value="Unassembled WGS sequence"/>
</dbReference>
<proteinExistence type="predicted"/>
<evidence type="ECO:0000313" key="3">
    <source>
        <dbReference type="EMBL" id="TDG11271.1"/>
    </source>
</evidence>
<evidence type="ECO:0008006" key="5">
    <source>
        <dbReference type="Google" id="ProtNLM"/>
    </source>
</evidence>
<reference evidence="3 4" key="1">
    <citation type="submission" date="2019-03" db="EMBL/GenBank/DDBJ databases">
        <title>Seongchinamella monodicae gen. nov., sp. nov., a novel member of the Gammaproteobacteria isolated from a tidal mudflat of beach.</title>
        <authorList>
            <person name="Yang H.G."/>
            <person name="Kang J.W."/>
            <person name="Lee S.D."/>
        </authorList>
    </citation>
    <scope>NUCLEOTIDE SEQUENCE [LARGE SCALE GENOMIC DNA]</scope>
    <source>
        <strain evidence="3 4">GH4-78</strain>
    </source>
</reference>
<dbReference type="EMBL" id="SMSE01000008">
    <property type="protein sequence ID" value="TDG11271.1"/>
    <property type="molecule type" value="Genomic_DNA"/>
</dbReference>
<organism evidence="3 4">
    <name type="scientific">Seongchinamella unica</name>
    <dbReference type="NCBI Taxonomy" id="2547392"/>
    <lineage>
        <taxon>Bacteria</taxon>
        <taxon>Pseudomonadati</taxon>
        <taxon>Pseudomonadota</taxon>
        <taxon>Gammaproteobacteria</taxon>
        <taxon>Cellvibrionales</taxon>
        <taxon>Halieaceae</taxon>
        <taxon>Seongchinamella</taxon>
    </lineage>
</organism>
<gene>
    <name evidence="3" type="ORF">E2F43_18930</name>
</gene>
<dbReference type="AlphaFoldDB" id="A0A4R5LMN9"/>
<protein>
    <recommendedName>
        <fullName evidence="5">DUF4760 domain-containing protein</fullName>
    </recommendedName>
</protein>
<dbReference type="OrthoDB" id="7058428at2"/>
<accession>A0A4R5LMN9</accession>
<feature type="compositionally biased region" description="Basic and acidic residues" evidence="1">
    <location>
        <begin position="157"/>
        <end position="174"/>
    </location>
</feature>
<keyword evidence="2" id="KW-0812">Transmembrane</keyword>
<feature type="transmembrane region" description="Helical" evidence="2">
    <location>
        <begin position="6"/>
        <end position="27"/>
    </location>
</feature>
<keyword evidence="2" id="KW-1133">Transmembrane helix</keyword>
<evidence type="ECO:0000256" key="2">
    <source>
        <dbReference type="SAM" id="Phobius"/>
    </source>
</evidence>
<sequence>MDWAAIGAVSEVIAAVAVVVSLVYLATQIRQATKIAKATTRNAIAESAQALSQDVIDNADMAEIFVKHLNGEELNAVEMLRMQGRCYRDMRHWENIYYQVREGLLTEEEWSGFRKNLVALFEIGAYREYWASESNLYSDSFREQIDSLLEQTSEDTEGVRFAERFKNSPEGKTQ</sequence>
<name>A0A4R5LMN9_9GAMM</name>
<comment type="caution">
    <text evidence="3">The sequence shown here is derived from an EMBL/GenBank/DDBJ whole genome shotgun (WGS) entry which is preliminary data.</text>
</comment>
<keyword evidence="4" id="KW-1185">Reference proteome</keyword>
<feature type="region of interest" description="Disordered" evidence="1">
    <location>
        <begin position="153"/>
        <end position="174"/>
    </location>
</feature>
<dbReference type="RefSeq" id="WP_133215698.1">
    <property type="nucleotide sequence ID" value="NZ_SMSE01000008.1"/>
</dbReference>